<evidence type="ECO:0000256" key="1">
    <source>
        <dbReference type="SAM" id="MobiDB-lite"/>
    </source>
</evidence>
<feature type="region of interest" description="Disordered" evidence="1">
    <location>
        <begin position="115"/>
        <end position="169"/>
    </location>
</feature>
<accession>A0A9W7XAV0</accession>
<dbReference type="Proteomes" id="UP001164776">
    <property type="component" value="Unassembled WGS sequence"/>
</dbReference>
<organism evidence="2 3">
    <name type="scientific">Paspalum vaginatum</name>
    <name type="common">seashore paspalum</name>
    <dbReference type="NCBI Taxonomy" id="158149"/>
    <lineage>
        <taxon>Eukaryota</taxon>
        <taxon>Viridiplantae</taxon>
        <taxon>Streptophyta</taxon>
        <taxon>Embryophyta</taxon>
        <taxon>Tracheophyta</taxon>
        <taxon>Spermatophyta</taxon>
        <taxon>Magnoliopsida</taxon>
        <taxon>Liliopsida</taxon>
        <taxon>Poales</taxon>
        <taxon>Poaceae</taxon>
        <taxon>PACMAD clade</taxon>
        <taxon>Panicoideae</taxon>
        <taxon>Andropogonodae</taxon>
        <taxon>Paspaleae</taxon>
        <taxon>Paspalinae</taxon>
        <taxon>Paspalum</taxon>
    </lineage>
</organism>
<reference evidence="2 3" key="1">
    <citation type="submission" date="2022-10" db="EMBL/GenBank/DDBJ databases">
        <title>WGS assembly of Paspalum vaginatum 540-79.</title>
        <authorList>
            <person name="Sun G."/>
            <person name="Wase N."/>
            <person name="Shu S."/>
            <person name="Jenkins J."/>
            <person name="Zhou B."/>
            <person name="Torres-Rodriguez J."/>
            <person name="Chen C."/>
            <person name="Sandor L."/>
            <person name="Plott C."/>
            <person name="Yoshinga Y."/>
            <person name="Daum C."/>
            <person name="Qi P."/>
            <person name="Barry K."/>
            <person name="Lipzen A."/>
            <person name="Berry L."/>
            <person name="Pedersen C."/>
            <person name="Gottilla T."/>
            <person name="Foltz A."/>
            <person name="Yu H."/>
            <person name="O'Malley R."/>
            <person name="Zhang C."/>
            <person name="Devos K."/>
            <person name="Sigmon B."/>
            <person name="Yu B."/>
            <person name="Obata T."/>
            <person name="Schmutz J."/>
            <person name="Schnable J."/>
        </authorList>
    </citation>
    <scope>NUCLEOTIDE SEQUENCE [LARGE SCALE GENOMIC DNA]</scope>
    <source>
        <strain evidence="3">cv. 540-79</strain>
    </source>
</reference>
<feature type="compositionally biased region" description="Basic and acidic residues" evidence="1">
    <location>
        <begin position="155"/>
        <end position="169"/>
    </location>
</feature>
<proteinExistence type="predicted"/>
<name>A0A9W7XAV0_9POAL</name>
<evidence type="ECO:0000313" key="2">
    <source>
        <dbReference type="EMBL" id="KAJ1255561.1"/>
    </source>
</evidence>
<sequence>MKKARTEMRKEGVRQDDFGSHVKVLRKVSAGARSRSRHVRPLGRVFAHFRVFAFREKSVSAPARKRLRVIVLTRDGARVCACTEAQRLSRSSLASKLKVLALRLLVAKDESFAFGSASSVGRPGQPSPSELVDGFDDSTVNIKERRARGRGGSPRPDHPIRSDDPGMVQ</sequence>
<dbReference type="EMBL" id="MU629674">
    <property type="protein sequence ID" value="KAJ1255561.1"/>
    <property type="molecule type" value="Genomic_DNA"/>
</dbReference>
<comment type="caution">
    <text evidence="2">The sequence shown here is derived from an EMBL/GenBank/DDBJ whole genome shotgun (WGS) entry which is preliminary data.</text>
</comment>
<dbReference type="AlphaFoldDB" id="A0A9W7XAV0"/>
<protein>
    <submittedName>
        <fullName evidence="2">Uncharacterized protein</fullName>
    </submittedName>
</protein>
<keyword evidence="3" id="KW-1185">Reference proteome</keyword>
<gene>
    <name evidence="2" type="ORF">BS78_K186900</name>
</gene>
<evidence type="ECO:0000313" key="3">
    <source>
        <dbReference type="Proteomes" id="UP001164776"/>
    </source>
</evidence>